<comment type="similarity">
    <text evidence="5">In the C-terminal section; belongs to the PRA-PH family.</text>
</comment>
<dbReference type="GO" id="GO:0004635">
    <property type="term" value="F:phosphoribosyl-AMP cyclohydrolase activity"/>
    <property type="evidence" value="ECO:0007669"/>
    <property type="project" value="UniProtKB-UniRule"/>
</dbReference>
<feature type="binding site" evidence="11">
    <location>
        <position position="104"/>
    </location>
    <ligand>
        <name>Zn(2+)</name>
        <dbReference type="ChEBI" id="CHEBI:29105"/>
        <note>ligand shared between dimeric partners</note>
    </ligand>
</feature>
<dbReference type="SUPFAM" id="SSF141734">
    <property type="entry name" value="HisI-like"/>
    <property type="match status" value="1"/>
</dbReference>
<evidence type="ECO:0000313" key="13">
    <source>
        <dbReference type="EMBL" id="TPW36151.1"/>
    </source>
</evidence>
<dbReference type="UniPathway" id="UPA00031">
    <property type="reaction ID" value="UER00008"/>
</dbReference>
<dbReference type="Proteomes" id="UP000315037">
    <property type="component" value="Unassembled WGS sequence"/>
</dbReference>
<organism evidence="13 14">
    <name type="scientific">Oecophyllibacter saccharovorans</name>
    <dbReference type="NCBI Taxonomy" id="2558360"/>
    <lineage>
        <taxon>Bacteria</taxon>
        <taxon>Pseudomonadati</taxon>
        <taxon>Pseudomonadota</taxon>
        <taxon>Alphaproteobacteria</taxon>
        <taxon>Acetobacterales</taxon>
        <taxon>Acetobacteraceae</taxon>
        <taxon>Oecophyllibacter</taxon>
    </lineage>
</organism>
<evidence type="ECO:0000256" key="8">
    <source>
        <dbReference type="ARBA" id="ARBA00022605"/>
    </source>
</evidence>
<dbReference type="Gene3D" id="3.10.20.810">
    <property type="entry name" value="Phosphoribosyl-AMP cyclohydrolase"/>
    <property type="match status" value="1"/>
</dbReference>
<dbReference type="AlphaFoldDB" id="A0A506US25"/>
<evidence type="ECO:0000256" key="1">
    <source>
        <dbReference type="ARBA" id="ARBA00000024"/>
    </source>
</evidence>
<evidence type="ECO:0000256" key="9">
    <source>
        <dbReference type="ARBA" id="ARBA00022801"/>
    </source>
</evidence>
<protein>
    <recommendedName>
        <fullName evidence="11">Phosphoribosyl-AMP cyclohydrolase</fullName>
        <shortName evidence="11">PRA-CH</shortName>
        <ecNumber evidence="11">3.5.4.19</ecNumber>
    </recommendedName>
</protein>
<dbReference type="GO" id="GO:0008270">
    <property type="term" value="F:zinc ion binding"/>
    <property type="evidence" value="ECO:0007669"/>
    <property type="project" value="UniProtKB-UniRule"/>
</dbReference>
<feature type="binding site" evidence="11">
    <location>
        <position position="88"/>
    </location>
    <ligand>
        <name>Zn(2+)</name>
        <dbReference type="ChEBI" id="CHEBI:29105"/>
        <note>ligand shared between dimeric partners</note>
    </ligand>
</feature>
<keyword evidence="11" id="KW-0862">Zinc</keyword>
<dbReference type="GO" id="GO:0005737">
    <property type="term" value="C:cytoplasm"/>
    <property type="evidence" value="ECO:0007669"/>
    <property type="project" value="UniProtKB-SubCell"/>
</dbReference>
<reference evidence="13 14" key="1">
    <citation type="submission" date="2019-03" db="EMBL/GenBank/DDBJ databases">
        <title>The complete genome sequence of Neokomagataea sp. Jb2 NBRC113641.</title>
        <authorList>
            <person name="Chua K.-O."/>
            <person name="Chan K.-G."/>
            <person name="See-Too W.-S."/>
        </authorList>
    </citation>
    <scope>NUCLEOTIDE SEQUENCE [LARGE SCALE GENOMIC DNA]</scope>
    <source>
        <strain evidence="13 14">Jb2</strain>
    </source>
</reference>
<dbReference type="GO" id="GO:0000105">
    <property type="term" value="P:L-histidine biosynthetic process"/>
    <property type="evidence" value="ECO:0007669"/>
    <property type="project" value="UniProtKB-UniRule"/>
</dbReference>
<evidence type="ECO:0000256" key="5">
    <source>
        <dbReference type="ARBA" id="ARBA00007731"/>
    </source>
</evidence>
<comment type="cofactor">
    <cofactor evidence="11">
        <name>Mg(2+)</name>
        <dbReference type="ChEBI" id="CHEBI:18420"/>
    </cofactor>
    <text evidence="11">Binds 1 Mg(2+) ion per subunit.</text>
</comment>
<dbReference type="PANTHER" id="PTHR42945">
    <property type="entry name" value="HISTIDINE BIOSYNTHESIS BIFUNCTIONAL PROTEIN"/>
    <property type="match status" value="1"/>
</dbReference>
<comment type="function">
    <text evidence="11">Catalyzes the hydrolysis of the adenine ring of phosphoribosyl-AMP.</text>
</comment>
<name>A0A506US25_9PROT</name>
<accession>A0A506US25</accession>
<feature type="binding site" evidence="11">
    <location>
        <position position="89"/>
    </location>
    <ligand>
        <name>Mg(2+)</name>
        <dbReference type="ChEBI" id="CHEBI:18420"/>
    </ligand>
</feature>
<comment type="subunit">
    <text evidence="11">Homodimer.</text>
</comment>
<evidence type="ECO:0000256" key="3">
    <source>
        <dbReference type="ARBA" id="ARBA00005169"/>
    </source>
</evidence>
<evidence type="ECO:0000256" key="6">
    <source>
        <dbReference type="ARBA" id="ARBA00008299"/>
    </source>
</evidence>
<keyword evidence="11" id="KW-0460">Magnesium</keyword>
<dbReference type="EC" id="3.5.4.19" evidence="11"/>
<dbReference type="HAMAP" id="MF_01021">
    <property type="entry name" value="HisI"/>
    <property type="match status" value="1"/>
</dbReference>
<feature type="domain" description="Phosphoribosyl-AMP cyclohydrolase" evidence="12">
    <location>
        <begin position="40"/>
        <end position="113"/>
    </location>
</feature>
<dbReference type="NCBIfam" id="NF000768">
    <property type="entry name" value="PRK00051.1"/>
    <property type="match status" value="1"/>
</dbReference>
<comment type="pathway">
    <text evidence="4">Amino-acid biosynthesis; L-histidine biosynthesis; L-histidine from 5-phospho-alpha-D-ribose 1-diphosphate: step 2/9.</text>
</comment>
<keyword evidence="9 11" id="KW-0378">Hydrolase</keyword>
<dbReference type="InterPro" id="IPR038019">
    <property type="entry name" value="PRib_AMP_CycHydrolase_sf"/>
</dbReference>
<keyword evidence="11" id="KW-0479">Metal-binding</keyword>
<evidence type="ECO:0000256" key="10">
    <source>
        <dbReference type="ARBA" id="ARBA00023102"/>
    </source>
</evidence>
<comment type="pathway">
    <text evidence="3 11">Amino-acid biosynthesis; L-histidine biosynthesis; L-histidine from 5-phospho-alpha-D-ribose 1-diphosphate: step 3/9.</text>
</comment>
<keyword evidence="10 11" id="KW-0368">Histidine biosynthesis</keyword>
<comment type="similarity">
    <text evidence="6">In the N-terminal section; belongs to the PRA-CH family.</text>
</comment>
<sequence length="143" mass="15905">MQDWQPPSPEQRHALVAQARFDADGLLAAIAQDEDRNVLMLAWMNSEALDETLRTGRVCYFSRSRQRLWRKGESSGQVQHLLKAAFDCDCDALLLTVHQTGVACHTGRRSCFYQNVTPEGLQADSAPLITPTQLYGSTDPGRG</sequence>
<dbReference type="FunFam" id="3.10.20.810:FF:000001">
    <property type="entry name" value="Histidine biosynthesis bifunctional protein HisIE"/>
    <property type="match status" value="1"/>
</dbReference>
<evidence type="ECO:0000256" key="2">
    <source>
        <dbReference type="ARBA" id="ARBA00001460"/>
    </source>
</evidence>
<feature type="binding site" evidence="11">
    <location>
        <position position="87"/>
    </location>
    <ligand>
        <name>Mg(2+)</name>
        <dbReference type="ChEBI" id="CHEBI:18420"/>
    </ligand>
</feature>
<evidence type="ECO:0000256" key="7">
    <source>
        <dbReference type="ARBA" id="ARBA00022490"/>
    </source>
</evidence>
<feature type="binding site" evidence="11">
    <location>
        <position position="91"/>
    </location>
    <ligand>
        <name>Mg(2+)</name>
        <dbReference type="ChEBI" id="CHEBI:18420"/>
    </ligand>
</feature>
<comment type="catalytic activity">
    <reaction evidence="2">
        <text>1-(5-phospho-beta-D-ribosyl)-ATP + H2O = 1-(5-phospho-beta-D-ribosyl)-5'-AMP + diphosphate + H(+)</text>
        <dbReference type="Rhea" id="RHEA:22828"/>
        <dbReference type="ChEBI" id="CHEBI:15377"/>
        <dbReference type="ChEBI" id="CHEBI:15378"/>
        <dbReference type="ChEBI" id="CHEBI:33019"/>
        <dbReference type="ChEBI" id="CHEBI:59457"/>
        <dbReference type="ChEBI" id="CHEBI:73183"/>
        <dbReference type="EC" id="3.6.1.31"/>
    </reaction>
</comment>
<dbReference type="EMBL" id="SORZ01000001">
    <property type="protein sequence ID" value="TPW36151.1"/>
    <property type="molecule type" value="Genomic_DNA"/>
</dbReference>
<evidence type="ECO:0000256" key="11">
    <source>
        <dbReference type="HAMAP-Rule" id="MF_01021"/>
    </source>
</evidence>
<keyword evidence="7 11" id="KW-0963">Cytoplasm</keyword>
<dbReference type="PANTHER" id="PTHR42945:SF1">
    <property type="entry name" value="HISTIDINE BIOSYNTHESIS BIFUNCTIONAL PROTEIN HIS7"/>
    <property type="match status" value="1"/>
</dbReference>
<keyword evidence="14" id="KW-1185">Reference proteome</keyword>
<dbReference type="GO" id="GO:0000287">
    <property type="term" value="F:magnesium ion binding"/>
    <property type="evidence" value="ECO:0007669"/>
    <property type="project" value="UniProtKB-UniRule"/>
</dbReference>
<dbReference type="InterPro" id="IPR002496">
    <property type="entry name" value="PRib_AMP_CycHydrolase_dom"/>
</dbReference>
<dbReference type="Pfam" id="PF01502">
    <property type="entry name" value="PRA-CH"/>
    <property type="match status" value="1"/>
</dbReference>
<comment type="similarity">
    <text evidence="11">Belongs to the PRA-CH family.</text>
</comment>
<keyword evidence="8 11" id="KW-0028">Amino-acid biosynthesis</keyword>
<proteinExistence type="inferred from homology"/>
<comment type="subcellular location">
    <subcellularLocation>
        <location evidence="11">Cytoplasm</location>
    </subcellularLocation>
</comment>
<evidence type="ECO:0000256" key="4">
    <source>
        <dbReference type="ARBA" id="ARBA00005204"/>
    </source>
</evidence>
<feature type="binding site" evidence="11">
    <location>
        <position position="111"/>
    </location>
    <ligand>
        <name>Zn(2+)</name>
        <dbReference type="ChEBI" id="CHEBI:29105"/>
        <note>ligand shared between dimeric partners</note>
    </ligand>
</feature>
<comment type="catalytic activity">
    <reaction evidence="1 11">
        <text>1-(5-phospho-beta-D-ribosyl)-5'-AMP + H2O = 1-(5-phospho-beta-D-ribosyl)-5-[(5-phospho-beta-D-ribosylamino)methylideneamino]imidazole-4-carboxamide</text>
        <dbReference type="Rhea" id="RHEA:20049"/>
        <dbReference type="ChEBI" id="CHEBI:15377"/>
        <dbReference type="ChEBI" id="CHEBI:58435"/>
        <dbReference type="ChEBI" id="CHEBI:59457"/>
        <dbReference type="EC" id="3.5.4.19"/>
    </reaction>
</comment>
<comment type="cofactor">
    <cofactor evidence="11">
        <name>Zn(2+)</name>
        <dbReference type="ChEBI" id="CHEBI:29105"/>
    </cofactor>
    <text evidence="11">Binds 1 zinc ion per subunit.</text>
</comment>
<evidence type="ECO:0000259" key="12">
    <source>
        <dbReference type="Pfam" id="PF01502"/>
    </source>
</evidence>
<evidence type="ECO:0000313" key="14">
    <source>
        <dbReference type="Proteomes" id="UP000315037"/>
    </source>
</evidence>
<comment type="caution">
    <text evidence="13">The sequence shown here is derived from an EMBL/GenBank/DDBJ whole genome shotgun (WGS) entry which is preliminary data.</text>
</comment>
<dbReference type="InterPro" id="IPR026660">
    <property type="entry name" value="PRA-CH"/>
</dbReference>
<gene>
    <name evidence="11 13" type="primary">hisI</name>
    <name evidence="13" type="ORF">E3202_01600</name>
</gene>
<dbReference type="GO" id="GO:0004636">
    <property type="term" value="F:phosphoribosyl-ATP diphosphatase activity"/>
    <property type="evidence" value="ECO:0007669"/>
    <property type="project" value="UniProtKB-EC"/>
</dbReference>